<organism evidence="1 2">
    <name type="scientific">Desulfosoma caldarium</name>
    <dbReference type="NCBI Taxonomy" id="610254"/>
    <lineage>
        <taxon>Bacteria</taxon>
        <taxon>Pseudomonadati</taxon>
        <taxon>Thermodesulfobacteriota</taxon>
        <taxon>Syntrophobacteria</taxon>
        <taxon>Syntrophobacterales</taxon>
        <taxon>Syntrophobacteraceae</taxon>
        <taxon>Desulfosoma</taxon>
    </lineage>
</organism>
<keyword evidence="2" id="KW-1185">Reference proteome</keyword>
<dbReference type="AlphaFoldDB" id="A0A3N1VN51"/>
<gene>
    <name evidence="1" type="ORF">EDC27_0116</name>
</gene>
<dbReference type="RefSeq" id="WP_148045619.1">
    <property type="nucleotide sequence ID" value="NZ_RJVA01000003.1"/>
</dbReference>
<comment type="caution">
    <text evidence="1">The sequence shown here is derived from an EMBL/GenBank/DDBJ whole genome shotgun (WGS) entry which is preliminary data.</text>
</comment>
<sequence>MASILDMHRNPNPGHHCGGTIALGYGPEPDMKHLYCDRCRAVAWVHRATEEKMDRAQKLIQGLGLGEEADIR</sequence>
<protein>
    <submittedName>
        <fullName evidence="1">Uncharacterized protein</fullName>
    </submittedName>
</protein>
<dbReference type="Proteomes" id="UP000276223">
    <property type="component" value="Unassembled WGS sequence"/>
</dbReference>
<accession>A0A3N1VN51</accession>
<dbReference type="EMBL" id="RJVA01000003">
    <property type="protein sequence ID" value="ROR03380.1"/>
    <property type="molecule type" value="Genomic_DNA"/>
</dbReference>
<evidence type="ECO:0000313" key="1">
    <source>
        <dbReference type="EMBL" id="ROR03380.1"/>
    </source>
</evidence>
<proteinExistence type="predicted"/>
<name>A0A3N1VN51_9BACT</name>
<reference evidence="1 2" key="1">
    <citation type="submission" date="2018-11" db="EMBL/GenBank/DDBJ databases">
        <title>Genomic Encyclopedia of Type Strains, Phase IV (KMG-IV): sequencing the most valuable type-strain genomes for metagenomic binning, comparative biology and taxonomic classification.</title>
        <authorList>
            <person name="Goeker M."/>
        </authorList>
    </citation>
    <scope>NUCLEOTIDE SEQUENCE [LARGE SCALE GENOMIC DNA]</scope>
    <source>
        <strain evidence="1 2">DSM 22027</strain>
    </source>
</reference>
<evidence type="ECO:0000313" key="2">
    <source>
        <dbReference type="Proteomes" id="UP000276223"/>
    </source>
</evidence>